<feature type="region of interest" description="Disordered" evidence="1">
    <location>
        <begin position="23"/>
        <end position="43"/>
    </location>
</feature>
<keyword evidence="3" id="KW-1185">Reference proteome</keyword>
<organism evidence="2 3">
    <name type="scientific">Cucurbitaria berberidis CBS 394.84</name>
    <dbReference type="NCBI Taxonomy" id="1168544"/>
    <lineage>
        <taxon>Eukaryota</taxon>
        <taxon>Fungi</taxon>
        <taxon>Dikarya</taxon>
        <taxon>Ascomycota</taxon>
        <taxon>Pezizomycotina</taxon>
        <taxon>Dothideomycetes</taxon>
        <taxon>Pleosporomycetidae</taxon>
        <taxon>Pleosporales</taxon>
        <taxon>Pleosporineae</taxon>
        <taxon>Cucurbitariaceae</taxon>
        <taxon>Cucurbitaria</taxon>
    </lineage>
</organism>
<gene>
    <name evidence="2" type="ORF">K460DRAFT_363708</name>
</gene>
<evidence type="ECO:0000313" key="3">
    <source>
        <dbReference type="Proteomes" id="UP000800039"/>
    </source>
</evidence>
<dbReference type="Proteomes" id="UP000800039">
    <property type="component" value="Unassembled WGS sequence"/>
</dbReference>
<evidence type="ECO:0000256" key="1">
    <source>
        <dbReference type="SAM" id="MobiDB-lite"/>
    </source>
</evidence>
<reference evidence="2" key="1">
    <citation type="submission" date="2020-01" db="EMBL/GenBank/DDBJ databases">
        <authorList>
            <consortium name="DOE Joint Genome Institute"/>
            <person name="Haridas S."/>
            <person name="Albert R."/>
            <person name="Binder M."/>
            <person name="Bloem J."/>
            <person name="Labutti K."/>
            <person name="Salamov A."/>
            <person name="Andreopoulos B."/>
            <person name="Baker S.E."/>
            <person name="Barry K."/>
            <person name="Bills G."/>
            <person name="Bluhm B.H."/>
            <person name="Cannon C."/>
            <person name="Castanera R."/>
            <person name="Culley D.E."/>
            <person name="Daum C."/>
            <person name="Ezra D."/>
            <person name="Gonzalez J.B."/>
            <person name="Henrissat B."/>
            <person name="Kuo A."/>
            <person name="Liang C."/>
            <person name="Lipzen A."/>
            <person name="Lutzoni F."/>
            <person name="Magnuson J."/>
            <person name="Mondo S."/>
            <person name="Nolan M."/>
            <person name="Ohm R."/>
            <person name="Pangilinan J."/>
            <person name="Park H.-J."/>
            <person name="Ramirez L."/>
            <person name="Alfaro M."/>
            <person name="Sun H."/>
            <person name="Tritt A."/>
            <person name="Yoshinaga Y."/>
            <person name="Zwiers L.-H."/>
            <person name="Turgeon B.G."/>
            <person name="Goodwin S.B."/>
            <person name="Spatafora J.W."/>
            <person name="Crous P.W."/>
            <person name="Grigoriev I.V."/>
        </authorList>
    </citation>
    <scope>NUCLEOTIDE SEQUENCE</scope>
    <source>
        <strain evidence="2">CBS 394.84</strain>
    </source>
</reference>
<dbReference type="EMBL" id="ML976615">
    <property type="protein sequence ID" value="KAF1847654.1"/>
    <property type="molecule type" value="Genomic_DNA"/>
</dbReference>
<comment type="caution">
    <text evidence="2">The sequence shown here is derived from an EMBL/GenBank/DDBJ whole genome shotgun (WGS) entry which is preliminary data.</text>
</comment>
<feature type="compositionally biased region" description="Basic and acidic residues" evidence="1">
    <location>
        <begin position="75"/>
        <end position="90"/>
    </location>
</feature>
<evidence type="ECO:0000313" key="2">
    <source>
        <dbReference type="EMBL" id="KAF1847654.1"/>
    </source>
</evidence>
<protein>
    <submittedName>
        <fullName evidence="2">Uncharacterized protein</fullName>
    </submittedName>
</protein>
<dbReference type="RefSeq" id="XP_040790217.1">
    <property type="nucleotide sequence ID" value="XM_040932869.1"/>
</dbReference>
<accession>A0A9P4LAY1</accession>
<feature type="compositionally biased region" description="Low complexity" evidence="1">
    <location>
        <begin position="23"/>
        <end position="41"/>
    </location>
</feature>
<proteinExistence type="predicted"/>
<feature type="region of interest" description="Disordered" evidence="1">
    <location>
        <begin position="65"/>
        <end position="90"/>
    </location>
</feature>
<dbReference type="AlphaFoldDB" id="A0A9P4LAY1"/>
<sequence length="90" mass="9942">MSYSTATTPRTSIELAKSAITSSSASLASSSSSLKQPSKAKGIWESIKRHHQGMNEAYEAYYGQGNMSRSGKQQEIWEYKRGEYTKGGRN</sequence>
<name>A0A9P4LAY1_9PLEO</name>
<dbReference type="GeneID" id="63850120"/>
<dbReference type="OrthoDB" id="3783571at2759"/>